<protein>
    <submittedName>
        <fullName evidence="2">Crp/Fnr family transcriptional regulator</fullName>
    </submittedName>
</protein>
<dbReference type="SMART" id="SM00100">
    <property type="entry name" value="cNMP"/>
    <property type="match status" value="1"/>
</dbReference>
<dbReference type="InterPro" id="IPR014710">
    <property type="entry name" value="RmlC-like_jellyroll"/>
</dbReference>
<dbReference type="InterPro" id="IPR000595">
    <property type="entry name" value="cNMP-bd_dom"/>
</dbReference>
<dbReference type="PANTHER" id="PTHR10217">
    <property type="entry name" value="VOLTAGE AND LIGAND GATED POTASSIUM CHANNEL"/>
    <property type="match status" value="1"/>
</dbReference>
<dbReference type="PANTHER" id="PTHR10217:SF435">
    <property type="entry name" value="POTASSIUM VOLTAGE-GATED CHANNEL PROTEIN EAG"/>
    <property type="match status" value="1"/>
</dbReference>
<feature type="domain" description="Cyclic nucleotide-binding" evidence="1">
    <location>
        <begin position="1"/>
        <end position="115"/>
    </location>
</feature>
<dbReference type="SUPFAM" id="SSF51206">
    <property type="entry name" value="cAMP-binding domain-like"/>
    <property type="match status" value="1"/>
</dbReference>
<comment type="caution">
    <text evidence="2">The sequence shown here is derived from an EMBL/GenBank/DDBJ whole genome shotgun (WGS) entry which is preliminary data.</text>
</comment>
<dbReference type="Pfam" id="PF00027">
    <property type="entry name" value="cNMP_binding"/>
    <property type="match status" value="1"/>
</dbReference>
<dbReference type="Proteomes" id="UP001202550">
    <property type="component" value="Unassembled WGS sequence"/>
</dbReference>
<accession>A0ABT0LYM8</accession>
<organism evidence="2 3">
    <name type="scientific">Roseinatronobacter domitianus</name>
    <dbReference type="NCBI Taxonomy" id="2940293"/>
    <lineage>
        <taxon>Bacteria</taxon>
        <taxon>Pseudomonadati</taxon>
        <taxon>Pseudomonadota</taxon>
        <taxon>Alphaproteobacteria</taxon>
        <taxon>Rhodobacterales</taxon>
        <taxon>Paracoccaceae</taxon>
        <taxon>Roseinatronobacter</taxon>
    </lineage>
</organism>
<dbReference type="Gene3D" id="2.60.120.10">
    <property type="entry name" value="Jelly Rolls"/>
    <property type="match status" value="1"/>
</dbReference>
<dbReference type="InterPro" id="IPR018490">
    <property type="entry name" value="cNMP-bd_dom_sf"/>
</dbReference>
<keyword evidence="3" id="KW-1185">Reference proteome</keyword>
<evidence type="ECO:0000259" key="1">
    <source>
        <dbReference type="PROSITE" id="PS50042"/>
    </source>
</evidence>
<proteinExistence type="predicted"/>
<sequence length="176" mass="19569">MSDPVQTLFSQASVLQLAPQQTLFHAGDAPDSLFMVRKGVIALLRNTTQGHTLVLQRAQAGQIVAEASVYSQKYHCDAVATEACELASLPKSDFLTALDLNPSLARVWASRLAREVQIARTRAEIRTLPRVKDRLDAWLLDGNMLPEKGAWQQVAAELGVSRETLYRELSRRRSDK</sequence>
<dbReference type="EMBL" id="JALZWP010000002">
    <property type="protein sequence ID" value="MCL1627523.1"/>
    <property type="molecule type" value="Genomic_DNA"/>
</dbReference>
<name>A0ABT0LYM8_9RHOB</name>
<evidence type="ECO:0000313" key="2">
    <source>
        <dbReference type="EMBL" id="MCL1627523.1"/>
    </source>
</evidence>
<dbReference type="CDD" id="cd00038">
    <property type="entry name" value="CAP_ED"/>
    <property type="match status" value="1"/>
</dbReference>
<evidence type="ECO:0000313" key="3">
    <source>
        <dbReference type="Proteomes" id="UP001202550"/>
    </source>
</evidence>
<dbReference type="RefSeq" id="WP_249055947.1">
    <property type="nucleotide sequence ID" value="NZ_JALZWP010000002.1"/>
</dbReference>
<dbReference type="InterPro" id="IPR050818">
    <property type="entry name" value="KCNH_animal-type"/>
</dbReference>
<dbReference type="PROSITE" id="PS50042">
    <property type="entry name" value="CNMP_BINDING_3"/>
    <property type="match status" value="1"/>
</dbReference>
<reference evidence="2 3" key="1">
    <citation type="submission" date="2022-05" db="EMBL/GenBank/DDBJ databases">
        <title>Seasonal and diel survey of microbial diversity of the Tyrrhenian coast.</title>
        <authorList>
            <person name="Gattoni G."/>
            <person name="Corral P."/>
        </authorList>
    </citation>
    <scope>NUCLEOTIDE SEQUENCE [LARGE SCALE GENOMIC DNA]</scope>
    <source>
        <strain evidence="2 3">V10</strain>
    </source>
</reference>
<gene>
    <name evidence="2" type="ORF">M3N55_02155</name>
</gene>